<dbReference type="InterPro" id="IPR011989">
    <property type="entry name" value="ARM-like"/>
</dbReference>
<feature type="compositionally biased region" description="Polar residues" evidence="4">
    <location>
        <begin position="242"/>
        <end position="253"/>
    </location>
</feature>
<dbReference type="PANTHER" id="PTHR23315:SF65">
    <property type="entry name" value="ARM REPEAT SUPERFAMILY PROTEIN"/>
    <property type="match status" value="1"/>
</dbReference>
<keyword evidence="6" id="KW-1185">Reference proteome</keyword>
<evidence type="ECO:0000313" key="5">
    <source>
        <dbReference type="EMBL" id="KAE8708055.1"/>
    </source>
</evidence>
<evidence type="ECO:0000256" key="4">
    <source>
        <dbReference type="SAM" id="MobiDB-lite"/>
    </source>
</evidence>
<dbReference type="InterPro" id="IPR000225">
    <property type="entry name" value="Armadillo"/>
</dbReference>
<feature type="region of interest" description="Disordered" evidence="4">
    <location>
        <begin position="34"/>
        <end position="75"/>
    </location>
</feature>
<feature type="repeat" description="ARM" evidence="3">
    <location>
        <begin position="115"/>
        <end position="148"/>
    </location>
</feature>
<feature type="compositionally biased region" description="Basic and acidic residues" evidence="4">
    <location>
        <begin position="254"/>
        <end position="264"/>
    </location>
</feature>
<dbReference type="SUPFAM" id="SSF48371">
    <property type="entry name" value="ARM repeat"/>
    <property type="match status" value="1"/>
</dbReference>
<dbReference type="InterPro" id="IPR016024">
    <property type="entry name" value="ARM-type_fold"/>
</dbReference>
<sequence>MDTAAENQSPSSSDVDVTPRGASSAVLRALQLTNTTTTIPSFKPPRKSAVSQNSQRCRRSSQKLPSHSFSMLRADSPESHHESALLALLNLAVKDEDFAHSLSFCQQQADHRSSGAIPPLVHILKHGTTQAKVDAVMALSNLSTHSDNLTFIKQTSPIPAIVSLLKASKSLQKQPKMLFRDRILGDFEEGRTALAGETEASSGRGARKRHSPGKGTCGWGTADDMRERPIKYREPILRRCNPGSTGANSARNTKISDKSKDPLRLLRESPYPRSELEPDTLENIVCNIISQINGDEQSSKAKKMLAEMVQVMGRA</sequence>
<dbReference type="Pfam" id="PF00514">
    <property type="entry name" value="Arm"/>
    <property type="match status" value="1"/>
</dbReference>
<keyword evidence="2" id="KW-0833">Ubl conjugation pathway</keyword>
<gene>
    <name evidence="5" type="ORF">F3Y22_tig00110356pilonHSYRG00039</name>
</gene>
<evidence type="ECO:0000256" key="3">
    <source>
        <dbReference type="PROSITE-ProRule" id="PRU00259"/>
    </source>
</evidence>
<dbReference type="Proteomes" id="UP000436088">
    <property type="component" value="Unassembled WGS sequence"/>
</dbReference>
<feature type="region of interest" description="Disordered" evidence="4">
    <location>
        <begin position="1"/>
        <end position="22"/>
    </location>
</feature>
<dbReference type="AlphaFoldDB" id="A0A6A3AYB3"/>
<dbReference type="Gene3D" id="1.25.10.10">
    <property type="entry name" value="Leucine-rich Repeat Variant"/>
    <property type="match status" value="1"/>
</dbReference>
<organism evidence="5 6">
    <name type="scientific">Hibiscus syriacus</name>
    <name type="common">Rose of Sharon</name>
    <dbReference type="NCBI Taxonomy" id="106335"/>
    <lineage>
        <taxon>Eukaryota</taxon>
        <taxon>Viridiplantae</taxon>
        <taxon>Streptophyta</taxon>
        <taxon>Embryophyta</taxon>
        <taxon>Tracheophyta</taxon>
        <taxon>Spermatophyta</taxon>
        <taxon>Magnoliopsida</taxon>
        <taxon>eudicotyledons</taxon>
        <taxon>Gunneridae</taxon>
        <taxon>Pentapetalae</taxon>
        <taxon>rosids</taxon>
        <taxon>malvids</taxon>
        <taxon>Malvales</taxon>
        <taxon>Malvaceae</taxon>
        <taxon>Malvoideae</taxon>
        <taxon>Hibiscus</taxon>
    </lineage>
</organism>
<dbReference type="EMBL" id="VEPZ02000949">
    <property type="protein sequence ID" value="KAE8708055.1"/>
    <property type="molecule type" value="Genomic_DNA"/>
</dbReference>
<feature type="region of interest" description="Disordered" evidence="4">
    <location>
        <begin position="194"/>
        <end position="225"/>
    </location>
</feature>
<evidence type="ECO:0000313" key="6">
    <source>
        <dbReference type="Proteomes" id="UP000436088"/>
    </source>
</evidence>
<evidence type="ECO:0000256" key="2">
    <source>
        <dbReference type="ARBA" id="ARBA00022786"/>
    </source>
</evidence>
<dbReference type="PROSITE" id="PS50176">
    <property type="entry name" value="ARM_REPEAT"/>
    <property type="match status" value="1"/>
</dbReference>
<comment type="caution">
    <text evidence="5">The sequence shown here is derived from an EMBL/GenBank/DDBJ whole genome shotgun (WGS) entry which is preliminary data.</text>
</comment>
<feature type="compositionally biased region" description="Polar residues" evidence="4">
    <location>
        <begin position="1"/>
        <end position="15"/>
    </location>
</feature>
<accession>A0A6A3AYB3</accession>
<dbReference type="PANTHER" id="PTHR23315">
    <property type="entry name" value="U BOX DOMAIN-CONTAINING"/>
    <property type="match status" value="1"/>
</dbReference>
<reference evidence="5" key="1">
    <citation type="submission" date="2019-09" db="EMBL/GenBank/DDBJ databases">
        <title>Draft genome information of white flower Hibiscus syriacus.</title>
        <authorList>
            <person name="Kim Y.-M."/>
        </authorList>
    </citation>
    <scope>NUCLEOTIDE SEQUENCE [LARGE SCALE GENOMIC DNA]</scope>
    <source>
        <strain evidence="5">YM2019G1</strain>
    </source>
</reference>
<feature type="region of interest" description="Disordered" evidence="4">
    <location>
        <begin position="238"/>
        <end position="264"/>
    </location>
</feature>
<proteinExistence type="predicted"/>
<keyword evidence="1" id="KW-0677">Repeat</keyword>
<evidence type="ECO:0000256" key="1">
    <source>
        <dbReference type="ARBA" id="ARBA00022737"/>
    </source>
</evidence>
<protein>
    <submittedName>
        <fullName evidence="5">Uncharacterized protein</fullName>
    </submittedName>
</protein>
<name>A0A6A3AYB3_HIBSY</name>